<dbReference type="InterPro" id="IPR001647">
    <property type="entry name" value="HTH_TetR"/>
</dbReference>
<dbReference type="PRINTS" id="PR00455">
    <property type="entry name" value="HTHTETR"/>
</dbReference>
<evidence type="ECO:0000259" key="5">
    <source>
        <dbReference type="Pfam" id="PF00440"/>
    </source>
</evidence>
<dbReference type="Gene3D" id="1.10.357.10">
    <property type="entry name" value="Tetracycline Repressor, domain 2"/>
    <property type="match status" value="1"/>
</dbReference>
<keyword evidence="2" id="KW-0805">Transcription regulation</keyword>
<dbReference type="InterPro" id="IPR009057">
    <property type="entry name" value="Homeodomain-like_sf"/>
</dbReference>
<proteinExistence type="predicted"/>
<dbReference type="PROSITE" id="PS01081">
    <property type="entry name" value="HTH_TETR_1"/>
    <property type="match status" value="1"/>
</dbReference>
<evidence type="ECO:0000256" key="4">
    <source>
        <dbReference type="ARBA" id="ARBA00023163"/>
    </source>
</evidence>
<dbReference type="SUPFAM" id="SSF46689">
    <property type="entry name" value="Homeodomain-like"/>
    <property type="match status" value="1"/>
</dbReference>
<dbReference type="AlphaFoldDB" id="A0A8D5G397"/>
<dbReference type="RefSeq" id="WP_221763346.1">
    <property type="nucleotide sequence ID" value="NZ_AP024110.1"/>
</dbReference>
<dbReference type="SUPFAM" id="SSF48498">
    <property type="entry name" value="Tetracyclin repressor-like, C-terminal domain"/>
    <property type="match status" value="1"/>
</dbReference>
<gene>
    <name evidence="7" type="primary">nalD</name>
    <name evidence="7" type="ORF">ZMTM_14970</name>
</gene>
<keyword evidence="4" id="KW-0804">Transcription</keyword>
<name>A0A8D5G397_9PROT</name>
<sequence>MVRKTKEDAEVTRLRIIDAAREVFLVRGVSRTTIEQIATQANVTRGAVYWHFNNKTELFQAMREQVFLPLIDLIDDAVLNESTGDPLNSIEQYFCGIIQTLEQSITTQQTYEIMMTKCEYVEELAEVLQQILSTCQNIVQKLETIYARAAAKDLLNSNHHPAQLALDTHLFFVGLLNMWIKDTECKYIRDNAIDIIRHHVQMKRK</sequence>
<dbReference type="EMBL" id="AP024110">
    <property type="protein sequence ID" value="BCM25238.1"/>
    <property type="molecule type" value="Genomic_DNA"/>
</dbReference>
<dbReference type="Proteomes" id="UP000826722">
    <property type="component" value="Chromosome"/>
</dbReference>
<evidence type="ECO:0000256" key="2">
    <source>
        <dbReference type="ARBA" id="ARBA00023015"/>
    </source>
</evidence>
<dbReference type="GO" id="GO:0003677">
    <property type="term" value="F:DNA binding"/>
    <property type="evidence" value="ECO:0007669"/>
    <property type="project" value="UniProtKB-KW"/>
</dbReference>
<evidence type="ECO:0000313" key="7">
    <source>
        <dbReference type="EMBL" id="BCM25238.1"/>
    </source>
</evidence>
<evidence type="ECO:0000259" key="6">
    <source>
        <dbReference type="Pfam" id="PF08361"/>
    </source>
</evidence>
<keyword evidence="1" id="KW-0678">Repressor</keyword>
<dbReference type="Pfam" id="PF00440">
    <property type="entry name" value="TetR_N"/>
    <property type="match status" value="1"/>
</dbReference>
<dbReference type="InterPro" id="IPR050624">
    <property type="entry name" value="HTH-type_Tx_Regulator"/>
</dbReference>
<keyword evidence="3" id="KW-0238">DNA-binding</keyword>
<accession>A0A8D5G397</accession>
<dbReference type="InterPro" id="IPR023772">
    <property type="entry name" value="DNA-bd_HTH_TetR-type_CS"/>
</dbReference>
<reference evidence="7" key="1">
    <citation type="journal article" date="2021" name="Arch. Microbiol.">
        <title>Methyloradius palustris gen. nov., sp. nov., a methanol-oxidizing bacterium isolated from snow.</title>
        <authorList>
            <person name="Miyadera T."/>
            <person name="Kojima H."/>
            <person name="Fukui M."/>
        </authorList>
    </citation>
    <scope>NUCLEOTIDE SEQUENCE</scope>
    <source>
        <strain evidence="7">Zm11</strain>
    </source>
</reference>
<evidence type="ECO:0000313" key="8">
    <source>
        <dbReference type="Proteomes" id="UP000826722"/>
    </source>
</evidence>
<feature type="domain" description="HTH tetR-type" evidence="5">
    <location>
        <begin position="16"/>
        <end position="62"/>
    </location>
</feature>
<keyword evidence="8" id="KW-1185">Reference proteome</keyword>
<dbReference type="PANTHER" id="PTHR43479:SF11">
    <property type="entry name" value="ACREF_ENVCD OPERON REPRESSOR-RELATED"/>
    <property type="match status" value="1"/>
</dbReference>
<dbReference type="PANTHER" id="PTHR43479">
    <property type="entry name" value="ACREF/ENVCD OPERON REPRESSOR-RELATED"/>
    <property type="match status" value="1"/>
</dbReference>
<dbReference type="KEGG" id="mpau:ZMTM_14970"/>
<dbReference type="Pfam" id="PF08361">
    <property type="entry name" value="TetR_C_2"/>
    <property type="match status" value="1"/>
</dbReference>
<dbReference type="InterPro" id="IPR013572">
    <property type="entry name" value="Tscrpt_reg_MAATS_C"/>
</dbReference>
<feature type="domain" description="Transcription regulator MAATS C-terminal" evidence="6">
    <location>
        <begin position="85"/>
        <end position="202"/>
    </location>
</feature>
<dbReference type="InterPro" id="IPR036271">
    <property type="entry name" value="Tet_transcr_reg_TetR-rel_C_sf"/>
</dbReference>
<evidence type="ECO:0000256" key="3">
    <source>
        <dbReference type="ARBA" id="ARBA00023125"/>
    </source>
</evidence>
<protein>
    <submittedName>
        <fullName evidence="7">TetR family transcriptional regulator</fullName>
    </submittedName>
</protein>
<evidence type="ECO:0000256" key="1">
    <source>
        <dbReference type="ARBA" id="ARBA00022491"/>
    </source>
</evidence>
<organism evidence="7 8">
    <name type="scientific">Methyloradius palustris</name>
    <dbReference type="NCBI Taxonomy" id="2778876"/>
    <lineage>
        <taxon>Bacteria</taxon>
        <taxon>Pseudomonadati</taxon>
        <taxon>Pseudomonadota</taxon>
        <taxon>Betaproteobacteria</taxon>
        <taxon>Nitrosomonadales</taxon>
        <taxon>Methylophilaceae</taxon>
        <taxon>Methyloradius</taxon>
    </lineage>
</organism>